<evidence type="ECO:0000256" key="6">
    <source>
        <dbReference type="ARBA" id="ARBA00023136"/>
    </source>
</evidence>
<evidence type="ECO:0000256" key="1">
    <source>
        <dbReference type="ARBA" id="ARBA00004141"/>
    </source>
</evidence>
<reference evidence="10 11" key="1">
    <citation type="submission" date="2024-01" db="EMBL/GenBank/DDBJ databases">
        <title>The complete chloroplast genome sequence of Lithospermum erythrorhizon: insights into the phylogenetic relationship among Boraginaceae species and the maternal lineages of purple gromwells.</title>
        <authorList>
            <person name="Okada T."/>
            <person name="Watanabe K."/>
        </authorList>
    </citation>
    <scope>NUCLEOTIDE SEQUENCE [LARGE SCALE GENOMIC DNA]</scope>
</reference>
<comment type="similarity">
    <text evidence="7">Belongs to the major facilitator superfamily. Phosphate:H(+) symporter (TC 2.A.1.9) family.</text>
</comment>
<dbReference type="AlphaFoldDB" id="A0AAV3PL50"/>
<dbReference type="InterPro" id="IPR036259">
    <property type="entry name" value="MFS_trans_sf"/>
</dbReference>
<feature type="transmembrane region" description="Helical" evidence="8">
    <location>
        <begin position="257"/>
        <end position="278"/>
    </location>
</feature>
<dbReference type="PANTHER" id="PTHR23500">
    <property type="entry name" value="SOLUTE CARRIER FAMILY 2, FACILITATED GLUCOSE TRANSPORTER"/>
    <property type="match status" value="1"/>
</dbReference>
<evidence type="ECO:0000256" key="3">
    <source>
        <dbReference type="ARBA" id="ARBA00022448"/>
    </source>
</evidence>
<dbReference type="PROSITE" id="PS50850">
    <property type="entry name" value="MFS"/>
    <property type="match status" value="1"/>
</dbReference>
<feature type="transmembrane region" description="Helical" evidence="8">
    <location>
        <begin position="186"/>
        <end position="210"/>
    </location>
</feature>
<accession>A0AAV3PL50</accession>
<sequence>MAPYKHRGKFNLGFQLSITIGILFANILNYFFSKIDGGWGWRLSLGFAALPALIIIIASIFLSDTPTSLLERGKEKEARELLQRIRGVDNVFGFSRFPTVYWNEYYHVLCSSALQDCWVWKRCITCVCSHHRDVNMVATFVSIYGIDRWGRRALLIQGSIQMLVFLAAVGALIATKFGLSGNVTTIPSWFAIVMVVCICCFVAGFAWSWWPLGWLIPSEIFPLEIRSAAQSITVATNVFFTFLIAQVFLTLLCHMKFGLFFFFAACVLVMTLFVFFFLPETKNIPRSLEKSLVLEEIYQCRAVPVSRNSKPKKIS</sequence>
<name>A0AAV3PL50_LITER</name>
<feature type="domain" description="Major facilitator superfamily (MFS) profile" evidence="9">
    <location>
        <begin position="1"/>
        <end position="282"/>
    </location>
</feature>
<evidence type="ECO:0000256" key="7">
    <source>
        <dbReference type="ARBA" id="ARBA00044504"/>
    </source>
</evidence>
<dbReference type="Proteomes" id="UP001454036">
    <property type="component" value="Unassembled WGS sequence"/>
</dbReference>
<dbReference type="GO" id="GO:0015144">
    <property type="term" value="F:carbohydrate transmembrane transporter activity"/>
    <property type="evidence" value="ECO:0007669"/>
    <property type="project" value="InterPro"/>
</dbReference>
<dbReference type="PROSITE" id="PS00216">
    <property type="entry name" value="SUGAR_TRANSPORT_1"/>
    <property type="match status" value="1"/>
</dbReference>
<dbReference type="Pfam" id="PF00083">
    <property type="entry name" value="Sugar_tr"/>
    <property type="match status" value="2"/>
</dbReference>
<evidence type="ECO:0000256" key="4">
    <source>
        <dbReference type="ARBA" id="ARBA00022692"/>
    </source>
</evidence>
<dbReference type="SUPFAM" id="SSF103473">
    <property type="entry name" value="MFS general substrate transporter"/>
    <property type="match status" value="1"/>
</dbReference>
<dbReference type="GO" id="GO:0016020">
    <property type="term" value="C:membrane"/>
    <property type="evidence" value="ECO:0007669"/>
    <property type="project" value="UniProtKB-SubCell"/>
</dbReference>
<evidence type="ECO:0000256" key="5">
    <source>
        <dbReference type="ARBA" id="ARBA00022989"/>
    </source>
</evidence>
<feature type="transmembrane region" description="Helical" evidence="8">
    <location>
        <begin position="39"/>
        <end position="62"/>
    </location>
</feature>
<keyword evidence="5 8" id="KW-1133">Transmembrane helix</keyword>
<proteinExistence type="inferred from homology"/>
<dbReference type="PANTHER" id="PTHR23500:SF567">
    <property type="entry name" value="SUGAR TRANSPORT PROTEIN 12-LIKE"/>
    <property type="match status" value="1"/>
</dbReference>
<dbReference type="Gene3D" id="1.20.1250.20">
    <property type="entry name" value="MFS general substrate transporter like domains"/>
    <property type="match status" value="2"/>
</dbReference>
<keyword evidence="3" id="KW-0813">Transport</keyword>
<evidence type="ECO:0000256" key="8">
    <source>
        <dbReference type="SAM" id="Phobius"/>
    </source>
</evidence>
<organism evidence="10 11">
    <name type="scientific">Lithospermum erythrorhizon</name>
    <name type="common">Purple gromwell</name>
    <name type="synonym">Lithospermum officinale var. erythrorhizon</name>
    <dbReference type="NCBI Taxonomy" id="34254"/>
    <lineage>
        <taxon>Eukaryota</taxon>
        <taxon>Viridiplantae</taxon>
        <taxon>Streptophyta</taxon>
        <taxon>Embryophyta</taxon>
        <taxon>Tracheophyta</taxon>
        <taxon>Spermatophyta</taxon>
        <taxon>Magnoliopsida</taxon>
        <taxon>eudicotyledons</taxon>
        <taxon>Gunneridae</taxon>
        <taxon>Pentapetalae</taxon>
        <taxon>asterids</taxon>
        <taxon>lamiids</taxon>
        <taxon>Boraginales</taxon>
        <taxon>Boraginaceae</taxon>
        <taxon>Boraginoideae</taxon>
        <taxon>Lithospermeae</taxon>
        <taxon>Lithospermum</taxon>
    </lineage>
</organism>
<dbReference type="InterPro" id="IPR020846">
    <property type="entry name" value="MFS_dom"/>
</dbReference>
<evidence type="ECO:0000259" key="9">
    <source>
        <dbReference type="PROSITE" id="PS50850"/>
    </source>
</evidence>
<dbReference type="EMBL" id="BAABME010001682">
    <property type="protein sequence ID" value="GAA0150918.1"/>
    <property type="molecule type" value="Genomic_DNA"/>
</dbReference>
<keyword evidence="4 8" id="KW-0812">Transmembrane</keyword>
<comment type="caution">
    <text evidence="10">The sequence shown here is derived from an EMBL/GenBank/DDBJ whole genome shotgun (WGS) entry which is preliminary data.</text>
</comment>
<comment type="subcellular location">
    <subcellularLocation>
        <location evidence="1">Membrane</location>
        <topology evidence="1">Multi-pass membrane protein</topology>
    </subcellularLocation>
</comment>
<dbReference type="InterPro" id="IPR005828">
    <property type="entry name" value="MFS_sugar_transport-like"/>
</dbReference>
<feature type="transmembrane region" description="Helical" evidence="8">
    <location>
        <begin position="12"/>
        <end position="33"/>
    </location>
</feature>
<evidence type="ECO:0000256" key="2">
    <source>
        <dbReference type="ARBA" id="ARBA00010992"/>
    </source>
</evidence>
<dbReference type="InterPro" id="IPR005829">
    <property type="entry name" value="Sugar_transporter_CS"/>
</dbReference>
<evidence type="ECO:0000313" key="10">
    <source>
        <dbReference type="EMBL" id="GAA0150918.1"/>
    </source>
</evidence>
<protein>
    <submittedName>
        <fullName evidence="10">Secondary carrier transporter</fullName>
    </submittedName>
</protein>
<keyword evidence="6 8" id="KW-0472">Membrane</keyword>
<feature type="transmembrane region" description="Helical" evidence="8">
    <location>
        <begin position="153"/>
        <end position="174"/>
    </location>
</feature>
<comment type="similarity">
    <text evidence="2">Belongs to the major facilitator superfamily. Sugar transporter (TC 2.A.1.1) family.</text>
</comment>
<feature type="transmembrane region" description="Helical" evidence="8">
    <location>
        <begin position="231"/>
        <end position="251"/>
    </location>
</feature>
<dbReference type="InterPro" id="IPR045262">
    <property type="entry name" value="STP/PLT_plant"/>
</dbReference>
<gene>
    <name evidence="10" type="ORF">LIER_09752</name>
</gene>
<evidence type="ECO:0000313" key="11">
    <source>
        <dbReference type="Proteomes" id="UP001454036"/>
    </source>
</evidence>
<keyword evidence="11" id="KW-1185">Reference proteome</keyword>